<keyword evidence="2" id="KW-1185">Reference proteome</keyword>
<accession>A0ACA9STQ3</accession>
<gene>
    <name evidence="1" type="ORF">RPERSI_LOCUS33803</name>
</gene>
<reference evidence="1" key="1">
    <citation type="submission" date="2021-06" db="EMBL/GenBank/DDBJ databases">
        <authorList>
            <person name="Kallberg Y."/>
            <person name="Tangrot J."/>
            <person name="Rosling A."/>
        </authorList>
    </citation>
    <scope>NUCLEOTIDE SEQUENCE</scope>
    <source>
        <strain evidence="1">MA461A</strain>
    </source>
</reference>
<protein>
    <submittedName>
        <fullName evidence="1">36796_t:CDS:1</fullName>
    </submittedName>
</protein>
<feature type="non-terminal residue" evidence="1">
    <location>
        <position position="53"/>
    </location>
</feature>
<evidence type="ECO:0000313" key="2">
    <source>
        <dbReference type="Proteomes" id="UP000789920"/>
    </source>
</evidence>
<comment type="caution">
    <text evidence="1">The sequence shown here is derived from an EMBL/GenBank/DDBJ whole genome shotgun (WGS) entry which is preliminary data.</text>
</comment>
<sequence>DDISETKEILEKVTPAIDVGNFKCYYINNCINCREAPSKLKLDNLENGDFRRL</sequence>
<name>A0ACA9STQ3_9GLOM</name>
<dbReference type="EMBL" id="CAJVQC010148111">
    <property type="protein sequence ID" value="CAG8845746.1"/>
    <property type="molecule type" value="Genomic_DNA"/>
</dbReference>
<feature type="non-terminal residue" evidence="1">
    <location>
        <position position="1"/>
    </location>
</feature>
<evidence type="ECO:0000313" key="1">
    <source>
        <dbReference type="EMBL" id="CAG8845746.1"/>
    </source>
</evidence>
<proteinExistence type="predicted"/>
<organism evidence="1 2">
    <name type="scientific">Racocetra persica</name>
    <dbReference type="NCBI Taxonomy" id="160502"/>
    <lineage>
        <taxon>Eukaryota</taxon>
        <taxon>Fungi</taxon>
        <taxon>Fungi incertae sedis</taxon>
        <taxon>Mucoromycota</taxon>
        <taxon>Glomeromycotina</taxon>
        <taxon>Glomeromycetes</taxon>
        <taxon>Diversisporales</taxon>
        <taxon>Gigasporaceae</taxon>
        <taxon>Racocetra</taxon>
    </lineage>
</organism>
<dbReference type="Proteomes" id="UP000789920">
    <property type="component" value="Unassembled WGS sequence"/>
</dbReference>